<keyword evidence="14 22" id="KW-1133">Transmembrane helix</keyword>
<evidence type="ECO:0000256" key="5">
    <source>
        <dbReference type="ARBA" id="ARBA00022475"/>
    </source>
</evidence>
<dbReference type="SMART" id="SM00220">
    <property type="entry name" value="S_TKc"/>
    <property type="match status" value="1"/>
</dbReference>
<evidence type="ECO:0000256" key="7">
    <source>
        <dbReference type="ARBA" id="ARBA00022679"/>
    </source>
</evidence>
<dbReference type="CDD" id="cd14066">
    <property type="entry name" value="STKc_IRAK"/>
    <property type="match status" value="1"/>
</dbReference>
<feature type="transmembrane region" description="Helical" evidence="22">
    <location>
        <begin position="311"/>
        <end position="333"/>
    </location>
</feature>
<evidence type="ECO:0000256" key="9">
    <source>
        <dbReference type="ARBA" id="ARBA00022729"/>
    </source>
</evidence>
<keyword evidence="10" id="KW-0430">Lectin</keyword>
<dbReference type="InterPro" id="IPR000719">
    <property type="entry name" value="Prot_kinase_dom"/>
</dbReference>
<evidence type="ECO:0000256" key="13">
    <source>
        <dbReference type="ARBA" id="ARBA00022840"/>
    </source>
</evidence>
<dbReference type="GO" id="GO:0004674">
    <property type="term" value="F:protein serine/threonine kinase activity"/>
    <property type="evidence" value="ECO:0007669"/>
    <property type="project" value="UniProtKB-KW"/>
</dbReference>
<evidence type="ECO:0000259" key="23">
    <source>
        <dbReference type="PROSITE" id="PS50011"/>
    </source>
</evidence>
<dbReference type="PROSITE" id="PS50011">
    <property type="entry name" value="PROTEIN_KINASE_DOM"/>
    <property type="match status" value="1"/>
</dbReference>
<dbReference type="OMA" id="FNKTMFV"/>
<dbReference type="KEGG" id="boe:106326042"/>
<evidence type="ECO:0000256" key="22">
    <source>
        <dbReference type="SAM" id="Phobius"/>
    </source>
</evidence>
<evidence type="ECO:0000313" key="25">
    <source>
        <dbReference type="Proteomes" id="UP000032141"/>
    </source>
</evidence>
<evidence type="ECO:0000256" key="8">
    <source>
        <dbReference type="ARBA" id="ARBA00022692"/>
    </source>
</evidence>
<evidence type="ECO:0000256" key="2">
    <source>
        <dbReference type="ARBA" id="ARBA00008536"/>
    </source>
</evidence>
<evidence type="ECO:0000256" key="3">
    <source>
        <dbReference type="ARBA" id="ARBA00010217"/>
    </source>
</evidence>
<keyword evidence="8 22" id="KW-0812">Transmembrane</keyword>
<feature type="domain" description="Protein kinase" evidence="23">
    <location>
        <begin position="366"/>
        <end position="645"/>
    </location>
</feature>
<dbReference type="InterPro" id="IPR017441">
    <property type="entry name" value="Protein_kinase_ATP_BS"/>
</dbReference>
<keyword evidence="5" id="KW-1003">Cell membrane</keyword>
<dbReference type="OrthoDB" id="543442at2759"/>
<evidence type="ECO:0000256" key="16">
    <source>
        <dbReference type="ARBA" id="ARBA00023170"/>
    </source>
</evidence>
<comment type="catalytic activity">
    <reaction evidence="19">
        <text>L-seryl-[protein] + ATP = O-phospho-L-seryl-[protein] + ADP + H(+)</text>
        <dbReference type="Rhea" id="RHEA:17989"/>
        <dbReference type="Rhea" id="RHEA-COMP:9863"/>
        <dbReference type="Rhea" id="RHEA-COMP:11604"/>
        <dbReference type="ChEBI" id="CHEBI:15378"/>
        <dbReference type="ChEBI" id="CHEBI:29999"/>
        <dbReference type="ChEBI" id="CHEBI:30616"/>
        <dbReference type="ChEBI" id="CHEBI:83421"/>
        <dbReference type="ChEBI" id="CHEBI:456216"/>
        <dbReference type="EC" id="2.7.11.1"/>
    </reaction>
</comment>
<dbReference type="GO" id="GO:0005886">
    <property type="term" value="C:plasma membrane"/>
    <property type="evidence" value="ECO:0007669"/>
    <property type="project" value="UniProtKB-SubCell"/>
</dbReference>
<keyword evidence="7" id="KW-0808">Transferase</keyword>
<name>A0A0D3AL25_BRAOL</name>
<evidence type="ECO:0000256" key="10">
    <source>
        <dbReference type="ARBA" id="ARBA00022734"/>
    </source>
</evidence>
<reference evidence="24" key="2">
    <citation type="submission" date="2015-03" db="UniProtKB">
        <authorList>
            <consortium name="EnsemblPlants"/>
        </authorList>
    </citation>
    <scope>IDENTIFICATION</scope>
</reference>
<dbReference type="Proteomes" id="UP000032141">
    <property type="component" value="Chromosome C2"/>
</dbReference>
<evidence type="ECO:0000256" key="11">
    <source>
        <dbReference type="ARBA" id="ARBA00022741"/>
    </source>
</evidence>
<dbReference type="RefSeq" id="XP_013619536.1">
    <property type="nucleotide sequence ID" value="XM_013764082.1"/>
</dbReference>
<dbReference type="Pfam" id="PF00069">
    <property type="entry name" value="Pkinase"/>
    <property type="match status" value="1"/>
</dbReference>
<dbReference type="GO" id="GO:0005524">
    <property type="term" value="F:ATP binding"/>
    <property type="evidence" value="ECO:0007669"/>
    <property type="project" value="UniProtKB-UniRule"/>
</dbReference>
<dbReference type="SUPFAM" id="SSF56112">
    <property type="entry name" value="Protein kinase-like (PK-like)"/>
    <property type="match status" value="1"/>
</dbReference>
<dbReference type="FunFam" id="1.10.510.10:FF:000108">
    <property type="entry name" value="L-type lectin-domain containing receptor kinase S.4"/>
    <property type="match status" value="1"/>
</dbReference>
<dbReference type="Gene3D" id="1.10.510.10">
    <property type="entry name" value="Transferase(Phosphotransferase) domain 1"/>
    <property type="match status" value="1"/>
</dbReference>
<dbReference type="AlphaFoldDB" id="A0A0D3AL25"/>
<dbReference type="PROSITE" id="PS00307">
    <property type="entry name" value="LECTIN_LEGUME_BETA"/>
    <property type="match status" value="1"/>
</dbReference>
<feature type="transmembrane region" description="Helical" evidence="22">
    <location>
        <begin position="6"/>
        <end position="25"/>
    </location>
</feature>
<reference evidence="24 25" key="1">
    <citation type="journal article" date="2014" name="Genome Biol.">
        <title>Transcriptome and methylome profiling reveals relics of genome dominance in the mesopolyploid Brassica oleracea.</title>
        <authorList>
            <person name="Parkin I.A."/>
            <person name="Koh C."/>
            <person name="Tang H."/>
            <person name="Robinson S.J."/>
            <person name="Kagale S."/>
            <person name="Clarke W.E."/>
            <person name="Town C.D."/>
            <person name="Nixon J."/>
            <person name="Krishnakumar V."/>
            <person name="Bidwell S.L."/>
            <person name="Denoeud F."/>
            <person name="Belcram H."/>
            <person name="Links M.G."/>
            <person name="Just J."/>
            <person name="Clarke C."/>
            <person name="Bender T."/>
            <person name="Huebert T."/>
            <person name="Mason A.S."/>
            <person name="Pires J.C."/>
            <person name="Barker G."/>
            <person name="Moore J."/>
            <person name="Walley P.G."/>
            <person name="Manoli S."/>
            <person name="Batley J."/>
            <person name="Edwards D."/>
            <person name="Nelson M.N."/>
            <person name="Wang X."/>
            <person name="Paterson A.H."/>
            <person name="King G."/>
            <person name="Bancroft I."/>
            <person name="Chalhoub B."/>
            <person name="Sharpe A.G."/>
        </authorList>
    </citation>
    <scope>NUCLEOTIDE SEQUENCE</scope>
    <source>
        <strain evidence="24 25">cv. TO1000</strain>
    </source>
</reference>
<evidence type="ECO:0000256" key="15">
    <source>
        <dbReference type="ARBA" id="ARBA00023136"/>
    </source>
</evidence>
<keyword evidence="25" id="KW-1185">Reference proteome</keyword>
<proteinExistence type="inferred from homology"/>
<evidence type="ECO:0000256" key="17">
    <source>
        <dbReference type="ARBA" id="ARBA00023180"/>
    </source>
</evidence>
<evidence type="ECO:0000256" key="12">
    <source>
        <dbReference type="ARBA" id="ARBA00022777"/>
    </source>
</evidence>
<comment type="similarity">
    <text evidence="2">In the N-terminal section; belongs to the leguminous lectin family.</text>
</comment>
<feature type="binding site" evidence="20">
    <location>
        <position position="394"/>
    </location>
    <ligand>
        <name>ATP</name>
        <dbReference type="ChEBI" id="CHEBI:30616"/>
    </ligand>
</feature>
<evidence type="ECO:0000256" key="4">
    <source>
        <dbReference type="ARBA" id="ARBA00012513"/>
    </source>
</evidence>
<accession>A0A0D3AL25</accession>
<comment type="catalytic activity">
    <reaction evidence="18">
        <text>L-threonyl-[protein] + ATP = O-phospho-L-threonyl-[protein] + ADP + H(+)</text>
        <dbReference type="Rhea" id="RHEA:46608"/>
        <dbReference type="Rhea" id="RHEA-COMP:11060"/>
        <dbReference type="Rhea" id="RHEA-COMP:11605"/>
        <dbReference type="ChEBI" id="CHEBI:15378"/>
        <dbReference type="ChEBI" id="CHEBI:30013"/>
        <dbReference type="ChEBI" id="CHEBI:30616"/>
        <dbReference type="ChEBI" id="CHEBI:61977"/>
        <dbReference type="ChEBI" id="CHEBI:456216"/>
        <dbReference type="EC" id="2.7.11.1"/>
    </reaction>
</comment>
<dbReference type="Gene3D" id="3.30.200.20">
    <property type="entry name" value="Phosphorylase Kinase, domain 1"/>
    <property type="match status" value="1"/>
</dbReference>
<organism evidence="24 25">
    <name type="scientific">Brassica oleracea var. oleracea</name>
    <dbReference type="NCBI Taxonomy" id="109376"/>
    <lineage>
        <taxon>Eukaryota</taxon>
        <taxon>Viridiplantae</taxon>
        <taxon>Streptophyta</taxon>
        <taxon>Embryophyta</taxon>
        <taxon>Tracheophyta</taxon>
        <taxon>Spermatophyta</taxon>
        <taxon>Magnoliopsida</taxon>
        <taxon>eudicotyledons</taxon>
        <taxon>Gunneridae</taxon>
        <taxon>Pentapetalae</taxon>
        <taxon>rosids</taxon>
        <taxon>malvids</taxon>
        <taxon>Brassicales</taxon>
        <taxon>Brassicaceae</taxon>
        <taxon>Brassiceae</taxon>
        <taxon>Brassica</taxon>
    </lineage>
</organism>
<dbReference type="FunFam" id="3.30.200.20:FF:000451">
    <property type="entry name" value="L-type lectin-domain containing receptor kinase I.9"/>
    <property type="match status" value="1"/>
</dbReference>
<dbReference type="PROSITE" id="PS00108">
    <property type="entry name" value="PROTEIN_KINASE_ST"/>
    <property type="match status" value="1"/>
</dbReference>
<dbReference type="EC" id="2.7.11.1" evidence="4"/>
<comment type="similarity">
    <text evidence="3">In the C-terminal section; belongs to the protein kinase superfamily. Ser/Thr protein kinase family.</text>
</comment>
<dbReference type="InterPro" id="IPR001220">
    <property type="entry name" value="Legume_lectin_dom"/>
</dbReference>
<dbReference type="Gramene" id="Bo2g027000.1">
    <property type="protein sequence ID" value="Bo2g027000.1"/>
    <property type="gene ID" value="Bo2g027000"/>
</dbReference>
<keyword evidence="12" id="KW-0418">Kinase</keyword>
<comment type="subcellular location">
    <subcellularLocation>
        <location evidence="1">Cell membrane</location>
        <topology evidence="1">Single-pass type I membrane protein</topology>
    </subcellularLocation>
</comment>
<keyword evidence="17" id="KW-0325">Glycoprotein</keyword>
<keyword evidence="13 20" id="KW-0067">ATP-binding</keyword>
<feature type="compositionally biased region" description="Pro residues" evidence="21">
    <location>
        <begin position="291"/>
        <end position="300"/>
    </location>
</feature>
<dbReference type="GeneID" id="106326042"/>
<dbReference type="HOGENOM" id="CLU_000288_62_3_1"/>
<dbReference type="InterPro" id="IPR050528">
    <property type="entry name" value="L-type_Lectin-RKs"/>
</dbReference>
<dbReference type="Pfam" id="PF00139">
    <property type="entry name" value="Lectin_legB"/>
    <property type="match status" value="1"/>
</dbReference>
<evidence type="ECO:0000256" key="14">
    <source>
        <dbReference type="ARBA" id="ARBA00022989"/>
    </source>
</evidence>
<dbReference type="Gene3D" id="2.60.120.200">
    <property type="match status" value="1"/>
</dbReference>
<dbReference type="InterPro" id="IPR008271">
    <property type="entry name" value="Ser/Thr_kinase_AS"/>
</dbReference>
<dbReference type="eggNOG" id="ENOG502QSJ4">
    <property type="taxonomic scope" value="Eukaryota"/>
</dbReference>
<dbReference type="EnsemblPlants" id="Bo2g027000.1">
    <property type="protein sequence ID" value="Bo2g027000.1"/>
    <property type="gene ID" value="Bo2g027000"/>
</dbReference>
<keyword evidence="11 20" id="KW-0547">Nucleotide-binding</keyword>
<keyword evidence="15 22" id="KW-0472">Membrane</keyword>
<feature type="region of interest" description="Disordered" evidence="21">
    <location>
        <begin position="283"/>
        <end position="305"/>
    </location>
</feature>
<dbReference type="PANTHER" id="PTHR27007">
    <property type="match status" value="1"/>
</dbReference>
<dbReference type="PROSITE" id="PS00107">
    <property type="entry name" value="PROTEIN_KINASE_ATP"/>
    <property type="match status" value="1"/>
</dbReference>
<dbReference type="GO" id="GO:0030246">
    <property type="term" value="F:carbohydrate binding"/>
    <property type="evidence" value="ECO:0007669"/>
    <property type="project" value="UniProtKB-KW"/>
</dbReference>
<dbReference type="CDD" id="cd06899">
    <property type="entry name" value="lectin_legume_LecRK_Arcelin_ConA"/>
    <property type="match status" value="1"/>
</dbReference>
<keyword evidence="9" id="KW-0732">Signal</keyword>
<dbReference type="InterPro" id="IPR011009">
    <property type="entry name" value="Kinase-like_dom_sf"/>
</dbReference>
<evidence type="ECO:0000256" key="6">
    <source>
        <dbReference type="ARBA" id="ARBA00022527"/>
    </source>
</evidence>
<dbReference type="SUPFAM" id="SSF49899">
    <property type="entry name" value="Concanavalin A-like lectins/glucanases"/>
    <property type="match status" value="1"/>
</dbReference>
<evidence type="ECO:0000313" key="24">
    <source>
        <dbReference type="EnsemblPlants" id="Bo2g027000.1"/>
    </source>
</evidence>
<dbReference type="InterPro" id="IPR013320">
    <property type="entry name" value="ConA-like_dom_sf"/>
</dbReference>
<protein>
    <recommendedName>
        <fullName evidence="4">non-specific serine/threonine protein kinase</fullName>
        <ecNumber evidence="4">2.7.11.1</ecNumber>
    </recommendedName>
</protein>
<evidence type="ECO:0000256" key="20">
    <source>
        <dbReference type="PROSITE-ProRule" id="PRU10141"/>
    </source>
</evidence>
<sequence>MAGVMGSHGIWMMIISVHVMLLVLAQDKDPFVLYDFRGANLYLDGMANINDGRLHLTNDTETSTGHAMLKVPMNFTASSPSSFSFSTEFVFAIFPLQKPPSYGQGMAFVVASKIDLMANGTATSGLGLFSLENKNKTEKQILAVEFDTNKSSEPLDESGNHVGIDINSIVSVHHADAGYYSDGKIKPLLLASGDRILVWIDYNGVEKLLNVTLAPVPKSTPGSPFLSSSIKPSVPLLSKSINVSEIFNKTMFVGFSGSTGSTRSDQYVLAWSFRKGGKSESIDLSKVMHPPSRPPPPSPPASESKNTKKTLILVATIPSIAILLMLGGILYLYQRRKYAEVLEQWEQEYIPQRYSFKNLYKATKGFKESQLIGAGGFGKVYKGELLSGTQIAVKRVSHDAEQGMQQYVAEIASMGRLRHKNLVQLLGYCRRKGELLLVYDYMPNGSLDNYLFNKEKVKDLTWSQRLNIIKRVASALLYLHEEWEQVVLHRDIKSSNILLDAELNGRLGDFGLARFHDRGQNLEATRVVGTIGYMAPELTAMGVATTKTDVYAFGSFILEVVCGRRPVDPERPVEQMILMKWVATCGSRDNLMITVDSKLEGNFKAEEVKMLLKLGMLCSQSNPENRPSMRHIVQYLEGNVPVPSISFDTTGFGMPNISNETVTQMTTTSTSANFSFEDVTILFGGR</sequence>
<dbReference type="InterPro" id="IPR019825">
    <property type="entry name" value="Lectin_legB_Mn/Ca_BS"/>
</dbReference>
<evidence type="ECO:0000256" key="19">
    <source>
        <dbReference type="ARBA" id="ARBA00048679"/>
    </source>
</evidence>
<dbReference type="STRING" id="109376.A0A0D3AL25"/>
<evidence type="ECO:0000256" key="18">
    <source>
        <dbReference type="ARBA" id="ARBA00047899"/>
    </source>
</evidence>
<keyword evidence="6" id="KW-0723">Serine/threonine-protein kinase</keyword>
<keyword evidence="16" id="KW-0675">Receptor</keyword>
<evidence type="ECO:0000256" key="21">
    <source>
        <dbReference type="SAM" id="MobiDB-lite"/>
    </source>
</evidence>
<evidence type="ECO:0000256" key="1">
    <source>
        <dbReference type="ARBA" id="ARBA00004251"/>
    </source>
</evidence>